<feature type="region of interest" description="Disordered" evidence="1">
    <location>
        <begin position="635"/>
        <end position="728"/>
    </location>
</feature>
<feature type="compositionally biased region" description="Basic and acidic residues" evidence="1">
    <location>
        <begin position="97"/>
        <end position="126"/>
    </location>
</feature>
<dbReference type="Proteomes" id="UP001147695">
    <property type="component" value="Unassembled WGS sequence"/>
</dbReference>
<comment type="caution">
    <text evidence="2">The sequence shown here is derived from an EMBL/GenBank/DDBJ whole genome shotgun (WGS) entry which is preliminary data.</text>
</comment>
<sequence length="775" mass="83331">MPFPRPVSPFSLETCATPPHSFDTDALLGSDDELDDAASAAQRQRIEKLAESYLQGKPLFILSAGLKGPLDEEWKNPWETRRKRGKATSGLQPEKANAPERMVKETDLRAPRFRESLPAGGREHEIPASSLNRAGSSSAQPGARSLSSRSPRRGSTQSASRSGRGDSNGKSRSPAKSSGLPDSSVPSQPSVPPRPADWLKKDRRLMNFTKFDPPSSPTISVASRQSDKARRPPARSVQVQVPQTPGSPSKLQPIKNIPPKTAKSSSNGRTPRSTRSTSSTSPRISKVPHIPQQSPFRRSAAIAEPPSLRIVNSSSQLPRFEYRRCANGESRSSLDDESILQEETILHDGTPVGKEVAVVSQPASAVDIQSVNSTTTSDLKEPLADGPSTHAASVQPSKSDSPDVPDQEAVSQQVPPKEAESHKTQSKDLRFADKADIVDGEEKETFQGTAPSTEPEPVATEQNTCEDLPSAQRVPAPLGASDRITSLHSTALPKADTGIGSSTSPDTQLSTQAALLHAQKSFQEDLDSPAYYAATPGQNKAIHSPSGTSYSANVTPFYRIEQSLQRDFEQSSLSADKDRMQAMSTQYMLDAATPFNFSIEQAGQNSSWNPTNKNKSQAMDTQFMLDAATPYAFSTEKKPRASLPDLAKSLPTGSKRKKPHDASCFMSPQSDIASMDYEYHSAESKSGDVEGSSSPGIHKSDNLSAKNASLPINPNESASAAVQDGQGANQAVESFNLSQAIADAGSWLQQSFDFVKEIGRPSQNLEPHSLNMDPS</sequence>
<feature type="compositionally biased region" description="Basic and acidic residues" evidence="1">
    <location>
        <begin position="677"/>
        <end position="688"/>
    </location>
</feature>
<feature type="region of interest" description="Disordered" evidence="1">
    <location>
        <begin position="69"/>
        <end position="316"/>
    </location>
</feature>
<reference evidence="2" key="1">
    <citation type="submission" date="2022-12" db="EMBL/GenBank/DDBJ databases">
        <authorList>
            <person name="Petersen C."/>
        </authorList>
    </citation>
    <scope>NUCLEOTIDE SEQUENCE</scope>
    <source>
        <strain evidence="2">IBT 35673</strain>
    </source>
</reference>
<protein>
    <submittedName>
        <fullName evidence="2">Uncharacterized protein</fullName>
    </submittedName>
</protein>
<feature type="compositionally biased region" description="Polar residues" evidence="1">
    <location>
        <begin position="362"/>
        <end position="377"/>
    </location>
</feature>
<evidence type="ECO:0000313" key="2">
    <source>
        <dbReference type="EMBL" id="KAJ5329574.1"/>
    </source>
</evidence>
<reference evidence="2" key="2">
    <citation type="journal article" date="2023" name="IMA Fungus">
        <title>Comparative genomic study of the Penicillium genus elucidates a diverse pangenome and 15 lateral gene transfer events.</title>
        <authorList>
            <person name="Petersen C."/>
            <person name="Sorensen T."/>
            <person name="Nielsen M.R."/>
            <person name="Sondergaard T.E."/>
            <person name="Sorensen J.L."/>
            <person name="Fitzpatrick D.A."/>
            <person name="Frisvad J.C."/>
            <person name="Nielsen K.L."/>
        </authorList>
    </citation>
    <scope>NUCLEOTIDE SEQUENCE</scope>
    <source>
        <strain evidence="2">IBT 35673</strain>
    </source>
</reference>
<feature type="compositionally biased region" description="Basic and acidic residues" evidence="1">
    <location>
        <begin position="417"/>
        <end position="437"/>
    </location>
</feature>
<feature type="compositionally biased region" description="Polar residues" evidence="1">
    <location>
        <begin position="702"/>
        <end position="728"/>
    </location>
</feature>
<name>A0A9W9QAV3_PENBR</name>
<feature type="compositionally biased region" description="Basic and acidic residues" evidence="1">
    <location>
        <begin position="69"/>
        <end position="80"/>
    </location>
</feature>
<gene>
    <name evidence="2" type="ORF">N7452_009964</name>
</gene>
<dbReference type="EMBL" id="JAPZBQ010000005">
    <property type="protein sequence ID" value="KAJ5329574.1"/>
    <property type="molecule type" value="Genomic_DNA"/>
</dbReference>
<evidence type="ECO:0000256" key="1">
    <source>
        <dbReference type="SAM" id="MobiDB-lite"/>
    </source>
</evidence>
<feature type="compositionally biased region" description="Polar residues" evidence="1">
    <location>
        <begin position="390"/>
        <end position="399"/>
    </location>
</feature>
<feature type="region of interest" description="Disordered" evidence="1">
    <location>
        <begin position="362"/>
        <end position="476"/>
    </location>
</feature>
<feature type="compositionally biased region" description="Polar residues" evidence="1">
    <location>
        <begin position="237"/>
        <end position="250"/>
    </location>
</feature>
<feature type="compositionally biased region" description="Low complexity" evidence="1">
    <location>
        <begin position="144"/>
        <end position="155"/>
    </location>
</feature>
<evidence type="ECO:0000313" key="3">
    <source>
        <dbReference type="Proteomes" id="UP001147695"/>
    </source>
</evidence>
<feature type="compositionally biased region" description="Low complexity" evidence="1">
    <location>
        <begin position="264"/>
        <end position="285"/>
    </location>
</feature>
<feature type="region of interest" description="Disordered" evidence="1">
    <location>
        <begin position="1"/>
        <end position="29"/>
    </location>
</feature>
<feature type="region of interest" description="Disordered" evidence="1">
    <location>
        <begin position="529"/>
        <end position="548"/>
    </location>
</feature>
<organism evidence="2 3">
    <name type="scientific">Penicillium brevicompactum</name>
    <dbReference type="NCBI Taxonomy" id="5074"/>
    <lineage>
        <taxon>Eukaryota</taxon>
        <taxon>Fungi</taxon>
        <taxon>Dikarya</taxon>
        <taxon>Ascomycota</taxon>
        <taxon>Pezizomycotina</taxon>
        <taxon>Eurotiomycetes</taxon>
        <taxon>Eurotiomycetidae</taxon>
        <taxon>Eurotiales</taxon>
        <taxon>Aspergillaceae</taxon>
        <taxon>Penicillium</taxon>
    </lineage>
</organism>
<accession>A0A9W9QAV3</accession>
<feature type="compositionally biased region" description="Polar residues" evidence="1">
    <location>
        <begin position="129"/>
        <end position="140"/>
    </location>
</feature>
<dbReference type="AlphaFoldDB" id="A0A9W9QAV3"/>
<proteinExistence type="predicted"/>